<dbReference type="InterPro" id="IPR021109">
    <property type="entry name" value="Peptidase_aspartic_dom_sf"/>
</dbReference>
<gene>
    <name evidence="2" type="ORF">KK1_030322</name>
</gene>
<keyword evidence="3" id="KW-1185">Reference proteome</keyword>
<feature type="compositionally biased region" description="Basic and acidic residues" evidence="1">
    <location>
        <begin position="83"/>
        <end position="97"/>
    </location>
</feature>
<evidence type="ECO:0008006" key="4">
    <source>
        <dbReference type="Google" id="ProtNLM"/>
    </source>
</evidence>
<feature type="region of interest" description="Disordered" evidence="1">
    <location>
        <begin position="78"/>
        <end position="97"/>
    </location>
</feature>
<protein>
    <recommendedName>
        <fullName evidence="4">Aspartic peptidase DDI1-type domain-containing protein</fullName>
    </recommendedName>
</protein>
<dbReference type="CDD" id="cd00303">
    <property type="entry name" value="retropepsin_like"/>
    <property type="match status" value="1"/>
</dbReference>
<accession>A0A151RZQ4</accession>
<dbReference type="OMA" id="ESCQDIT"/>
<feature type="compositionally biased region" description="Basic and acidic residues" evidence="1">
    <location>
        <begin position="102"/>
        <end position="130"/>
    </location>
</feature>
<name>A0A151RZQ4_CAJCA</name>
<proteinExistence type="predicted"/>
<organism evidence="2 3">
    <name type="scientific">Cajanus cajan</name>
    <name type="common">Pigeon pea</name>
    <name type="synonym">Cajanus indicus</name>
    <dbReference type="NCBI Taxonomy" id="3821"/>
    <lineage>
        <taxon>Eukaryota</taxon>
        <taxon>Viridiplantae</taxon>
        <taxon>Streptophyta</taxon>
        <taxon>Embryophyta</taxon>
        <taxon>Tracheophyta</taxon>
        <taxon>Spermatophyta</taxon>
        <taxon>Magnoliopsida</taxon>
        <taxon>eudicotyledons</taxon>
        <taxon>Gunneridae</taxon>
        <taxon>Pentapetalae</taxon>
        <taxon>rosids</taxon>
        <taxon>fabids</taxon>
        <taxon>Fabales</taxon>
        <taxon>Fabaceae</taxon>
        <taxon>Papilionoideae</taxon>
        <taxon>50 kb inversion clade</taxon>
        <taxon>NPAAA clade</taxon>
        <taxon>indigoferoid/millettioid clade</taxon>
        <taxon>Phaseoleae</taxon>
        <taxon>Cajanus</taxon>
    </lineage>
</organism>
<sequence length="352" mass="39706">MHERTSKLEDTLNQLMQVSMNNQKNTEASIKNLEVQVGQLAKQLADMSKGPFLANTKTNPKEYCQAITTRSGKVVGSDIGVSGDHEGVDNKEENSKLKAVEEEIEKNEGESNKNEGVDSEKIKEKNGLKKEKNKKKGKEVISTVPIKDLPYPHAPSKKEKERQFARFLDIIKKLQINIPFTEAMEQMPTYARFMKELLTKKRRILEEETVELEAGCNAIIIQKSLPQKSRDPGSFTLPVSIGNLSVGKALLDLGANINLMPLSMLKKIGEVEVRPTRMTLQLANRSIKIPHGIVEDMIVKVDKFMFPVDFVVMDMEEDIEVPLILGRPFMKTARVIIDMDEGKLKLGFKMRK</sequence>
<dbReference type="AlphaFoldDB" id="A0A151RZQ4"/>
<evidence type="ECO:0000256" key="1">
    <source>
        <dbReference type="SAM" id="MobiDB-lite"/>
    </source>
</evidence>
<dbReference type="PANTHER" id="PTHR33067:SF35">
    <property type="entry name" value="ASPARTIC PEPTIDASE DDI1-TYPE DOMAIN-CONTAINING PROTEIN"/>
    <property type="match status" value="1"/>
</dbReference>
<evidence type="ECO:0000313" key="2">
    <source>
        <dbReference type="EMBL" id="KYP48031.1"/>
    </source>
</evidence>
<dbReference type="Proteomes" id="UP000075243">
    <property type="component" value="Unassembled WGS sequence"/>
</dbReference>
<evidence type="ECO:0000313" key="3">
    <source>
        <dbReference type="Proteomes" id="UP000075243"/>
    </source>
</evidence>
<dbReference type="PANTHER" id="PTHR33067">
    <property type="entry name" value="RNA-DIRECTED DNA POLYMERASE-RELATED"/>
    <property type="match status" value="1"/>
</dbReference>
<reference evidence="2" key="1">
    <citation type="journal article" date="2012" name="Nat. Biotechnol.">
        <title>Draft genome sequence of pigeonpea (Cajanus cajan), an orphan legume crop of resource-poor farmers.</title>
        <authorList>
            <person name="Varshney R.K."/>
            <person name="Chen W."/>
            <person name="Li Y."/>
            <person name="Bharti A.K."/>
            <person name="Saxena R.K."/>
            <person name="Schlueter J.A."/>
            <person name="Donoghue M.T."/>
            <person name="Azam S."/>
            <person name="Fan G."/>
            <person name="Whaley A.M."/>
            <person name="Farmer A.D."/>
            <person name="Sheridan J."/>
            <person name="Iwata A."/>
            <person name="Tuteja R."/>
            <person name="Penmetsa R.V."/>
            <person name="Wu W."/>
            <person name="Upadhyaya H.D."/>
            <person name="Yang S.P."/>
            <person name="Shah T."/>
            <person name="Saxena K.B."/>
            <person name="Michael T."/>
            <person name="McCombie W.R."/>
            <person name="Yang B."/>
            <person name="Zhang G."/>
            <person name="Yang H."/>
            <person name="Wang J."/>
            <person name="Spillane C."/>
            <person name="Cook D.R."/>
            <person name="May G.D."/>
            <person name="Xu X."/>
            <person name="Jackson S.A."/>
        </authorList>
    </citation>
    <scope>NUCLEOTIDE SEQUENCE [LARGE SCALE GENOMIC DNA]</scope>
</reference>
<dbReference type="Pfam" id="PF13650">
    <property type="entry name" value="Asp_protease_2"/>
    <property type="match status" value="1"/>
</dbReference>
<dbReference type="Gene3D" id="2.40.70.10">
    <property type="entry name" value="Acid Proteases"/>
    <property type="match status" value="1"/>
</dbReference>
<feature type="region of interest" description="Disordered" evidence="1">
    <location>
        <begin position="102"/>
        <end position="137"/>
    </location>
</feature>
<dbReference type="EMBL" id="KQ483510">
    <property type="protein sequence ID" value="KYP48031.1"/>
    <property type="molecule type" value="Genomic_DNA"/>
</dbReference>
<dbReference type="Gramene" id="C.cajan_30672.t">
    <property type="protein sequence ID" value="C.cajan_30672.t.cds1"/>
    <property type="gene ID" value="C.cajan_30672"/>
</dbReference>
<dbReference type="SUPFAM" id="SSF50630">
    <property type="entry name" value="Acid proteases"/>
    <property type="match status" value="1"/>
</dbReference>